<dbReference type="Proteomes" id="UP000054538">
    <property type="component" value="Unassembled WGS sequence"/>
</dbReference>
<name>A0A0D0E5I0_9AGAM</name>
<dbReference type="EMBL" id="KN825246">
    <property type="protein sequence ID" value="KIK92755.1"/>
    <property type="molecule type" value="Genomic_DNA"/>
</dbReference>
<evidence type="ECO:0000313" key="2">
    <source>
        <dbReference type="Proteomes" id="UP000054538"/>
    </source>
</evidence>
<protein>
    <submittedName>
        <fullName evidence="1">Uncharacterized protein</fullName>
    </submittedName>
</protein>
<reference evidence="2" key="2">
    <citation type="submission" date="2015-01" db="EMBL/GenBank/DDBJ databases">
        <title>Evolutionary Origins and Diversification of the Mycorrhizal Mutualists.</title>
        <authorList>
            <consortium name="DOE Joint Genome Institute"/>
            <consortium name="Mycorrhizal Genomics Consortium"/>
            <person name="Kohler A."/>
            <person name="Kuo A."/>
            <person name="Nagy L.G."/>
            <person name="Floudas D."/>
            <person name="Copeland A."/>
            <person name="Barry K.W."/>
            <person name="Cichocki N."/>
            <person name="Veneault-Fourrey C."/>
            <person name="LaButti K."/>
            <person name="Lindquist E.A."/>
            <person name="Lipzen A."/>
            <person name="Lundell T."/>
            <person name="Morin E."/>
            <person name="Murat C."/>
            <person name="Riley R."/>
            <person name="Ohm R."/>
            <person name="Sun H."/>
            <person name="Tunlid A."/>
            <person name="Henrissat B."/>
            <person name="Grigoriev I.V."/>
            <person name="Hibbett D.S."/>
            <person name="Martin F."/>
        </authorList>
    </citation>
    <scope>NUCLEOTIDE SEQUENCE [LARGE SCALE GENOMIC DNA]</scope>
    <source>
        <strain evidence="2">Ve08.2h10</strain>
    </source>
</reference>
<organism evidence="1 2">
    <name type="scientific">Paxillus rubicundulus Ve08.2h10</name>
    <dbReference type="NCBI Taxonomy" id="930991"/>
    <lineage>
        <taxon>Eukaryota</taxon>
        <taxon>Fungi</taxon>
        <taxon>Dikarya</taxon>
        <taxon>Basidiomycota</taxon>
        <taxon>Agaricomycotina</taxon>
        <taxon>Agaricomycetes</taxon>
        <taxon>Agaricomycetidae</taxon>
        <taxon>Boletales</taxon>
        <taxon>Paxilineae</taxon>
        <taxon>Paxillaceae</taxon>
        <taxon>Paxillus</taxon>
    </lineage>
</organism>
<accession>A0A0D0E5I0</accession>
<reference evidence="1 2" key="1">
    <citation type="submission" date="2014-04" db="EMBL/GenBank/DDBJ databases">
        <authorList>
            <consortium name="DOE Joint Genome Institute"/>
            <person name="Kuo A."/>
            <person name="Kohler A."/>
            <person name="Jargeat P."/>
            <person name="Nagy L.G."/>
            <person name="Floudas D."/>
            <person name="Copeland A."/>
            <person name="Barry K.W."/>
            <person name="Cichocki N."/>
            <person name="Veneault-Fourrey C."/>
            <person name="LaButti K."/>
            <person name="Lindquist E.A."/>
            <person name="Lipzen A."/>
            <person name="Lundell T."/>
            <person name="Morin E."/>
            <person name="Murat C."/>
            <person name="Sun H."/>
            <person name="Tunlid A."/>
            <person name="Henrissat B."/>
            <person name="Grigoriev I.V."/>
            <person name="Hibbett D.S."/>
            <person name="Martin F."/>
            <person name="Nordberg H.P."/>
            <person name="Cantor M.N."/>
            <person name="Hua S.X."/>
        </authorList>
    </citation>
    <scope>NUCLEOTIDE SEQUENCE [LARGE SCALE GENOMIC DNA]</scope>
    <source>
        <strain evidence="1 2">Ve08.2h10</strain>
    </source>
</reference>
<evidence type="ECO:0000313" key="1">
    <source>
        <dbReference type="EMBL" id="KIK92755.1"/>
    </source>
</evidence>
<keyword evidence="2" id="KW-1185">Reference proteome</keyword>
<dbReference type="AlphaFoldDB" id="A0A0D0E5I0"/>
<gene>
    <name evidence="1" type="ORF">PAXRUDRAFT_829660</name>
</gene>
<proteinExistence type="predicted"/>
<dbReference type="HOGENOM" id="CLU_2671786_0_0_1"/>
<dbReference type="InParanoid" id="A0A0D0E5I0"/>
<sequence length="75" mass="8280">MWNGVERRVAVWRIANRRFISRFVAGASRLVGNVTFPGSVLSLMASEARCSVSVSPIDSLRVGHSCSLYAWEPVL</sequence>